<protein>
    <submittedName>
        <fullName evidence="2">Uncharacterized protein</fullName>
    </submittedName>
</protein>
<sequence length="177" mass="20339">MKTFLALFSTHQPYIQRRQGVERLQRIFQYVGVLPPFKMPHPIRVRPPCLTLGSHKKKRSNGVPAMLTTVVEAIKPHVSIPPSSDDDRDSLQNENLSHSESGTRPPRRHGRICVPMSFSGIRKQMGKKRFRRYENVYNLAVLAEGEELTEVSIRDFMPHSHFQFSKLLEHENGLEVG</sequence>
<feature type="region of interest" description="Disordered" evidence="1">
    <location>
        <begin position="77"/>
        <end position="112"/>
    </location>
</feature>
<proteinExistence type="predicted"/>
<organism evidence="2">
    <name type="scientific">Timema poppense</name>
    <name type="common">Walking stick</name>
    <dbReference type="NCBI Taxonomy" id="170557"/>
    <lineage>
        <taxon>Eukaryota</taxon>
        <taxon>Metazoa</taxon>
        <taxon>Ecdysozoa</taxon>
        <taxon>Arthropoda</taxon>
        <taxon>Hexapoda</taxon>
        <taxon>Insecta</taxon>
        <taxon>Pterygota</taxon>
        <taxon>Neoptera</taxon>
        <taxon>Polyneoptera</taxon>
        <taxon>Phasmatodea</taxon>
        <taxon>Timematodea</taxon>
        <taxon>Timematoidea</taxon>
        <taxon>Timematidae</taxon>
        <taxon>Timema</taxon>
    </lineage>
</organism>
<evidence type="ECO:0000313" key="2">
    <source>
        <dbReference type="EMBL" id="CAD7413006.1"/>
    </source>
</evidence>
<dbReference type="EMBL" id="OD006476">
    <property type="protein sequence ID" value="CAD7413006.1"/>
    <property type="molecule type" value="Genomic_DNA"/>
</dbReference>
<gene>
    <name evidence="2" type="ORF">TPSB3V08_LOCUS8756</name>
</gene>
<reference evidence="2" key="1">
    <citation type="submission" date="2020-11" db="EMBL/GenBank/DDBJ databases">
        <authorList>
            <person name="Tran Van P."/>
        </authorList>
    </citation>
    <scope>NUCLEOTIDE SEQUENCE</scope>
</reference>
<dbReference type="AlphaFoldDB" id="A0A7R9DE18"/>
<name>A0A7R9DE18_TIMPO</name>
<accession>A0A7R9DE18</accession>
<evidence type="ECO:0000256" key="1">
    <source>
        <dbReference type="SAM" id="MobiDB-lite"/>
    </source>
</evidence>
<feature type="compositionally biased region" description="Polar residues" evidence="1">
    <location>
        <begin position="92"/>
        <end position="102"/>
    </location>
</feature>